<dbReference type="EMBL" id="MU005995">
    <property type="protein sequence ID" value="KAF2859296.1"/>
    <property type="molecule type" value="Genomic_DNA"/>
</dbReference>
<gene>
    <name evidence="2" type="ORF">K470DRAFT_295821</name>
</gene>
<dbReference type="Proteomes" id="UP000799421">
    <property type="component" value="Unassembled WGS sequence"/>
</dbReference>
<sequence length="173" mass="19270">MDHNLTNFDQNLSKWEEDSETDMSKFLVSEDNFTNLPLEDGDDNGDPQDLRDGSVYSTDALQGTNPPPNPSVLSSIKVRAKLLPAIAILSHPEDVNTKLISVAQESITDALAFATGKDRARCCFYMGVCIVAQQIRDENDHEARNWFNQTIDEGEGGMLEVSKAHEWLGRLFP</sequence>
<evidence type="ECO:0000256" key="1">
    <source>
        <dbReference type="SAM" id="MobiDB-lite"/>
    </source>
</evidence>
<dbReference type="AlphaFoldDB" id="A0A6A7BVD0"/>
<evidence type="ECO:0000313" key="3">
    <source>
        <dbReference type="Proteomes" id="UP000799421"/>
    </source>
</evidence>
<keyword evidence="3" id="KW-1185">Reference proteome</keyword>
<proteinExistence type="predicted"/>
<name>A0A6A7BVD0_9PEZI</name>
<protein>
    <submittedName>
        <fullName evidence="2">Uncharacterized protein</fullName>
    </submittedName>
</protein>
<feature type="compositionally biased region" description="Polar residues" evidence="1">
    <location>
        <begin position="55"/>
        <end position="64"/>
    </location>
</feature>
<accession>A0A6A7BVD0</accession>
<organism evidence="2 3">
    <name type="scientific">Piedraia hortae CBS 480.64</name>
    <dbReference type="NCBI Taxonomy" id="1314780"/>
    <lineage>
        <taxon>Eukaryota</taxon>
        <taxon>Fungi</taxon>
        <taxon>Dikarya</taxon>
        <taxon>Ascomycota</taxon>
        <taxon>Pezizomycotina</taxon>
        <taxon>Dothideomycetes</taxon>
        <taxon>Dothideomycetidae</taxon>
        <taxon>Capnodiales</taxon>
        <taxon>Piedraiaceae</taxon>
        <taxon>Piedraia</taxon>
    </lineage>
</organism>
<evidence type="ECO:0000313" key="2">
    <source>
        <dbReference type="EMBL" id="KAF2859296.1"/>
    </source>
</evidence>
<reference evidence="2" key="1">
    <citation type="journal article" date="2020" name="Stud. Mycol.">
        <title>101 Dothideomycetes genomes: a test case for predicting lifestyles and emergence of pathogens.</title>
        <authorList>
            <person name="Haridas S."/>
            <person name="Albert R."/>
            <person name="Binder M."/>
            <person name="Bloem J."/>
            <person name="Labutti K."/>
            <person name="Salamov A."/>
            <person name="Andreopoulos B."/>
            <person name="Baker S."/>
            <person name="Barry K."/>
            <person name="Bills G."/>
            <person name="Bluhm B."/>
            <person name="Cannon C."/>
            <person name="Castanera R."/>
            <person name="Culley D."/>
            <person name="Daum C."/>
            <person name="Ezra D."/>
            <person name="Gonzalez J."/>
            <person name="Henrissat B."/>
            <person name="Kuo A."/>
            <person name="Liang C."/>
            <person name="Lipzen A."/>
            <person name="Lutzoni F."/>
            <person name="Magnuson J."/>
            <person name="Mondo S."/>
            <person name="Nolan M."/>
            <person name="Ohm R."/>
            <person name="Pangilinan J."/>
            <person name="Park H.-J."/>
            <person name="Ramirez L."/>
            <person name="Alfaro M."/>
            <person name="Sun H."/>
            <person name="Tritt A."/>
            <person name="Yoshinaga Y."/>
            <person name="Zwiers L.-H."/>
            <person name="Turgeon B."/>
            <person name="Goodwin S."/>
            <person name="Spatafora J."/>
            <person name="Crous P."/>
            <person name="Grigoriev I."/>
        </authorList>
    </citation>
    <scope>NUCLEOTIDE SEQUENCE</scope>
    <source>
        <strain evidence="2">CBS 480.64</strain>
    </source>
</reference>
<feature type="region of interest" description="Disordered" evidence="1">
    <location>
        <begin position="35"/>
        <end position="71"/>
    </location>
</feature>